<name>A0A833W859_9HYME</name>
<comment type="caution">
    <text evidence="2">The sequence shown here is derived from an EMBL/GenBank/DDBJ whole genome shotgun (WGS) entry which is preliminary data.</text>
</comment>
<keyword evidence="1" id="KW-0732">Signal</keyword>
<dbReference type="AlphaFoldDB" id="A0A833W859"/>
<reference evidence="2" key="1">
    <citation type="submission" date="2019-11" db="EMBL/GenBank/DDBJ databases">
        <title>The nuclear and mitochondrial genomes of Frieseomelitta varia - a highly eusocial stingless bee (Meliponini) with a permanently sterile worker caste.</title>
        <authorList>
            <person name="Freitas F.C.P."/>
            <person name="Lourenco A.P."/>
            <person name="Nunes F.M.F."/>
            <person name="Paschoal A.R."/>
            <person name="Abreu F.C.P."/>
            <person name="Barbin F.O."/>
            <person name="Bataglia L."/>
            <person name="Cardoso-Junior C.A.M."/>
            <person name="Cervoni M.S."/>
            <person name="Silva S.R."/>
            <person name="Dalarmi F."/>
            <person name="Del Lama M.A."/>
            <person name="Depintor T.S."/>
            <person name="Ferreira K.M."/>
            <person name="Goria P.S."/>
            <person name="Jaskot M.C."/>
            <person name="Lago D.C."/>
            <person name="Luna-Lucena D."/>
            <person name="Moda L.M."/>
            <person name="Nascimento L."/>
            <person name="Pedrino M."/>
            <person name="Rabico F.O."/>
            <person name="Sanches F.C."/>
            <person name="Santos D.E."/>
            <person name="Santos C.G."/>
            <person name="Vieira J."/>
            <person name="Lopes T.F."/>
            <person name="Barchuk A.R."/>
            <person name="Hartfelder K."/>
            <person name="Simoes Z.L.P."/>
            <person name="Bitondi M.M.G."/>
            <person name="Pinheiro D.G."/>
        </authorList>
    </citation>
    <scope>NUCLEOTIDE SEQUENCE</scope>
    <source>
        <strain evidence="2">USP_RPSP 00005682</strain>
        <tissue evidence="2">Whole individual</tissue>
    </source>
</reference>
<evidence type="ECO:0000256" key="1">
    <source>
        <dbReference type="SAM" id="SignalP"/>
    </source>
</evidence>
<evidence type="ECO:0000313" key="3">
    <source>
        <dbReference type="Proteomes" id="UP000655588"/>
    </source>
</evidence>
<feature type="signal peptide" evidence="1">
    <location>
        <begin position="1"/>
        <end position="27"/>
    </location>
</feature>
<accession>A0A833W859</accession>
<protein>
    <submittedName>
        <fullName evidence="2">Uncharacterized protein</fullName>
    </submittedName>
</protein>
<organism evidence="2 3">
    <name type="scientific">Frieseomelitta varia</name>
    <dbReference type="NCBI Taxonomy" id="561572"/>
    <lineage>
        <taxon>Eukaryota</taxon>
        <taxon>Metazoa</taxon>
        <taxon>Ecdysozoa</taxon>
        <taxon>Arthropoda</taxon>
        <taxon>Hexapoda</taxon>
        <taxon>Insecta</taxon>
        <taxon>Pterygota</taxon>
        <taxon>Neoptera</taxon>
        <taxon>Endopterygota</taxon>
        <taxon>Hymenoptera</taxon>
        <taxon>Apocrita</taxon>
        <taxon>Aculeata</taxon>
        <taxon>Apoidea</taxon>
        <taxon>Anthophila</taxon>
        <taxon>Apidae</taxon>
        <taxon>Frieseomelitta</taxon>
    </lineage>
</organism>
<proteinExistence type="predicted"/>
<evidence type="ECO:0000313" key="2">
    <source>
        <dbReference type="EMBL" id="KAF3427212.1"/>
    </source>
</evidence>
<dbReference type="EMBL" id="WNWW01000269">
    <property type="protein sequence ID" value="KAF3427212.1"/>
    <property type="molecule type" value="Genomic_DNA"/>
</dbReference>
<dbReference type="Proteomes" id="UP000655588">
    <property type="component" value="Unassembled WGS sequence"/>
</dbReference>
<gene>
    <name evidence="2" type="ORF">E2986_11151</name>
</gene>
<keyword evidence="3" id="KW-1185">Reference proteome</keyword>
<sequence length="82" mass="9126">MSWARIASAAQLAAAVAVILRILFASADPIAYTDEQSYEQTTYTVPVSSTENDSDIYRELNIKMLRFLEFSSLNSDGSEDQQ</sequence>
<feature type="chain" id="PRO_5032427580" evidence="1">
    <location>
        <begin position="28"/>
        <end position="82"/>
    </location>
</feature>